<dbReference type="InterPro" id="IPR036259">
    <property type="entry name" value="MFS_trans_sf"/>
</dbReference>
<dbReference type="Proteomes" id="UP000279594">
    <property type="component" value="Chromosome"/>
</dbReference>
<dbReference type="InterPro" id="IPR011701">
    <property type="entry name" value="MFS"/>
</dbReference>
<feature type="transmembrane region" description="Helical" evidence="6">
    <location>
        <begin position="144"/>
        <end position="163"/>
    </location>
</feature>
<evidence type="ECO:0000313" key="9">
    <source>
        <dbReference type="Proteomes" id="UP000279594"/>
    </source>
</evidence>
<keyword evidence="2" id="KW-1003">Cell membrane</keyword>
<feature type="transmembrane region" description="Helical" evidence="6">
    <location>
        <begin position="12"/>
        <end position="30"/>
    </location>
</feature>
<feature type="domain" description="Major facilitator superfamily (MFS) profile" evidence="7">
    <location>
        <begin position="20"/>
        <end position="414"/>
    </location>
</feature>
<dbReference type="EMBL" id="CP033019">
    <property type="protein sequence ID" value="AYM78426.1"/>
    <property type="molecule type" value="Genomic_DNA"/>
</dbReference>
<feature type="transmembrane region" description="Helical" evidence="6">
    <location>
        <begin position="50"/>
        <end position="74"/>
    </location>
</feature>
<accession>A0A3G2EFG9</accession>
<dbReference type="PROSITE" id="PS50850">
    <property type="entry name" value="MFS"/>
    <property type="match status" value="1"/>
</dbReference>
<evidence type="ECO:0000256" key="6">
    <source>
        <dbReference type="SAM" id="Phobius"/>
    </source>
</evidence>
<dbReference type="GO" id="GO:0005886">
    <property type="term" value="C:plasma membrane"/>
    <property type="evidence" value="ECO:0007669"/>
    <property type="project" value="UniProtKB-SubCell"/>
</dbReference>
<dbReference type="AlphaFoldDB" id="A0A3G2EFG9"/>
<evidence type="ECO:0000256" key="5">
    <source>
        <dbReference type="ARBA" id="ARBA00023136"/>
    </source>
</evidence>
<dbReference type="Pfam" id="PF07690">
    <property type="entry name" value="MFS_1"/>
    <property type="match status" value="1"/>
</dbReference>
<keyword evidence="5 6" id="KW-0472">Membrane</keyword>
<keyword evidence="4 6" id="KW-1133">Transmembrane helix</keyword>
<protein>
    <submittedName>
        <fullName evidence="8">MFS transporter</fullName>
    </submittedName>
</protein>
<dbReference type="Gene3D" id="1.20.1250.20">
    <property type="entry name" value="MFS general substrate transporter like domains"/>
    <property type="match status" value="1"/>
</dbReference>
<feature type="transmembrane region" description="Helical" evidence="6">
    <location>
        <begin position="225"/>
        <end position="248"/>
    </location>
</feature>
<feature type="transmembrane region" description="Helical" evidence="6">
    <location>
        <begin position="291"/>
        <end position="309"/>
    </location>
</feature>
<name>A0A3G2EFG9_9BURK</name>
<comment type="subcellular location">
    <subcellularLocation>
        <location evidence="1">Cell membrane</location>
        <topology evidence="1">Multi-pass membrane protein</topology>
    </subcellularLocation>
</comment>
<reference evidence="8 9" key="1">
    <citation type="submission" date="2018-10" db="EMBL/GenBank/DDBJ databases">
        <title>Effects of UV and annual dynamics of microbial communities in freshwater RAS systems.</title>
        <authorList>
            <person name="Bekkelund A.K."/>
            <person name="Hansen B.R."/>
            <person name="Stokken H."/>
            <person name="Eriksen B.F."/>
            <person name="Kashulin N.A."/>
        </authorList>
    </citation>
    <scope>NUCLEOTIDE SEQUENCE [LARGE SCALE GENOMIC DNA]</scope>
    <source>
        <strain evidence="8 9">BHSEK</strain>
    </source>
</reference>
<evidence type="ECO:0000259" key="7">
    <source>
        <dbReference type="PROSITE" id="PS50850"/>
    </source>
</evidence>
<evidence type="ECO:0000256" key="4">
    <source>
        <dbReference type="ARBA" id="ARBA00022989"/>
    </source>
</evidence>
<feature type="transmembrane region" description="Helical" evidence="6">
    <location>
        <begin position="111"/>
        <end position="132"/>
    </location>
</feature>
<dbReference type="InterPro" id="IPR020846">
    <property type="entry name" value="MFS_dom"/>
</dbReference>
<feature type="transmembrane region" description="Helical" evidence="6">
    <location>
        <begin position="86"/>
        <end position="105"/>
    </location>
</feature>
<evidence type="ECO:0000256" key="1">
    <source>
        <dbReference type="ARBA" id="ARBA00004651"/>
    </source>
</evidence>
<feature type="transmembrane region" description="Helical" evidence="6">
    <location>
        <begin position="175"/>
        <end position="194"/>
    </location>
</feature>
<evidence type="ECO:0000313" key="8">
    <source>
        <dbReference type="EMBL" id="AYM78426.1"/>
    </source>
</evidence>
<feature type="transmembrane region" description="Helical" evidence="6">
    <location>
        <begin position="260"/>
        <end position="279"/>
    </location>
</feature>
<gene>
    <name evidence="8" type="ORF">D9M09_23460</name>
</gene>
<feature type="transmembrane region" description="Helical" evidence="6">
    <location>
        <begin position="349"/>
        <end position="375"/>
    </location>
</feature>
<feature type="transmembrane region" description="Helical" evidence="6">
    <location>
        <begin position="387"/>
        <end position="408"/>
    </location>
</feature>
<dbReference type="PANTHER" id="PTHR43124:SF3">
    <property type="entry name" value="CHLORAMPHENICOL EFFLUX PUMP RV0191"/>
    <property type="match status" value="1"/>
</dbReference>
<dbReference type="SUPFAM" id="SSF103473">
    <property type="entry name" value="MFS general substrate transporter"/>
    <property type="match status" value="1"/>
</dbReference>
<feature type="transmembrane region" description="Helical" evidence="6">
    <location>
        <begin position="315"/>
        <end position="337"/>
    </location>
</feature>
<keyword evidence="3 6" id="KW-0812">Transmembrane</keyword>
<proteinExistence type="predicted"/>
<dbReference type="InterPro" id="IPR050189">
    <property type="entry name" value="MFS_Efflux_Transporters"/>
</dbReference>
<keyword evidence="9" id="KW-1185">Reference proteome</keyword>
<evidence type="ECO:0000256" key="2">
    <source>
        <dbReference type="ARBA" id="ARBA00022475"/>
    </source>
</evidence>
<sequence length="451" mass="47517">MSMHAAGAPARSGVAVFCLVFLPFALGHYLSCLLRGVNAVLTAELLGAIALTPAQLGLLTSAFFLAFALVQLPVGMALDRYGPRTVQLWLLALAALGVWLFSRGHSFAELMWARALMGAGLGGCFMAAVKAISCAIAPSRLPSVHGYLIAVGGLGAATATMPVKLALHYTDWRGVFLGLALAALAVGLLIRLLSPAMPAPAAGMHKVSKVSVWSVYRDPGFRRTIALILLPHTVFFGVQGLWVGRWLADVGGLSDDNVAYLLYLGMAAVIFGAIGMGMLTEWAGRRGIAPMQVAAAGIVLFVAVQAAMACNVVPSLPLLSVLFTLLGTVTGLEYAIVAQSMPTSLTGRAATCLNLLIFTGAFLVQAGFGLILGCWPLNSQQQYPPQAYQVAFGVLAALQLPGLAMFFINRYRRAGPSGKMAACTAAMINSKEDYETRSLWTSRQGKTGPDR</sequence>
<organism evidence="8 9">
    <name type="scientific">Janthinobacterium agaricidamnosum</name>
    <dbReference type="NCBI Taxonomy" id="55508"/>
    <lineage>
        <taxon>Bacteria</taxon>
        <taxon>Pseudomonadati</taxon>
        <taxon>Pseudomonadota</taxon>
        <taxon>Betaproteobacteria</taxon>
        <taxon>Burkholderiales</taxon>
        <taxon>Oxalobacteraceae</taxon>
        <taxon>Janthinobacterium</taxon>
    </lineage>
</organism>
<dbReference type="PANTHER" id="PTHR43124">
    <property type="entry name" value="PURINE EFFLUX PUMP PBUE"/>
    <property type="match status" value="1"/>
</dbReference>
<evidence type="ECO:0000256" key="3">
    <source>
        <dbReference type="ARBA" id="ARBA00022692"/>
    </source>
</evidence>
<dbReference type="GO" id="GO:0022857">
    <property type="term" value="F:transmembrane transporter activity"/>
    <property type="evidence" value="ECO:0007669"/>
    <property type="project" value="InterPro"/>
</dbReference>